<evidence type="ECO:0000256" key="2">
    <source>
        <dbReference type="ARBA" id="ARBA00022801"/>
    </source>
</evidence>
<dbReference type="SUPFAM" id="SSF55031">
    <property type="entry name" value="Bacterial exopeptidase dimerisation domain"/>
    <property type="match status" value="1"/>
</dbReference>
<keyword evidence="2" id="KW-0378">Hydrolase</keyword>
<dbReference type="Pfam" id="PF01546">
    <property type="entry name" value="Peptidase_M20"/>
    <property type="match status" value="1"/>
</dbReference>
<evidence type="ECO:0000256" key="1">
    <source>
        <dbReference type="ARBA" id="ARBA00006153"/>
    </source>
</evidence>
<gene>
    <name evidence="3" type="ORF">GCM10023198_22200</name>
</gene>
<organism evidence="3 4">
    <name type="scientific">Promicromonospora umidemergens</name>
    <dbReference type="NCBI Taxonomy" id="629679"/>
    <lineage>
        <taxon>Bacteria</taxon>
        <taxon>Bacillati</taxon>
        <taxon>Actinomycetota</taxon>
        <taxon>Actinomycetes</taxon>
        <taxon>Micrococcales</taxon>
        <taxon>Promicromonosporaceae</taxon>
        <taxon>Promicromonospora</taxon>
    </lineage>
</organism>
<accession>A0ABP8X6U4</accession>
<evidence type="ECO:0000313" key="3">
    <source>
        <dbReference type="EMBL" id="GAA4700833.1"/>
    </source>
</evidence>
<sequence length="508" mass="50737">MTGAGAGAAAGVRAAPGSAGLGLGAAGSGSAGVGAGSPGSDPAGTTPVGRLLGAIADVGRAPSGGYERFAWTAHDLTLREWFAAEAAARGLDLVLDRAGNQWAWWGDPDADGPGVVTGSHLDSVPGGGAFDGPLGVASAFAALDALRAAGVRPERPLGIVNFSDEEGARFGLACLGSRAVTGTVGADTLLALRDGAGDSLADVLGREVPAGGAGGARGAGGASRGVLLEHYGRDDEALARVGVFVELHVEQGRYLADLPADQEAPVAVGAAIWPHGRWRVDLAGEANHAGTTPLAHRHDPMLDLARLITDVRAAAEHAGALATLAKVEVEPNGVNAIPSRVRAWIDARAETEDAVHQVLTMPASGPTADFVAPAPSAEFAADRGPLTATNSALGGAGLARWGAVRESWTPATVFDPVLAGQLAEVVGRPGSDLPAPVIGTGAGHDAGIFAAAGFPTAMLFVRNPTGISHSPAEFAEAADCDAGVRALTAVLADLLTAPPHPSSIHFEA</sequence>
<dbReference type="SUPFAM" id="SSF53187">
    <property type="entry name" value="Zn-dependent exopeptidases"/>
    <property type="match status" value="1"/>
</dbReference>
<dbReference type="InterPro" id="IPR002933">
    <property type="entry name" value="Peptidase_M20"/>
</dbReference>
<name>A0ABP8X6U4_9MICO</name>
<evidence type="ECO:0000313" key="4">
    <source>
        <dbReference type="Proteomes" id="UP001500843"/>
    </source>
</evidence>
<dbReference type="InterPro" id="IPR036264">
    <property type="entry name" value="Bact_exopeptidase_dim_dom"/>
</dbReference>
<dbReference type="NCBIfam" id="NF006770">
    <property type="entry name" value="PRK09290.1-4"/>
    <property type="match status" value="1"/>
</dbReference>
<comment type="caution">
    <text evidence="3">The sequence shown here is derived from an EMBL/GenBank/DDBJ whole genome shotgun (WGS) entry which is preliminary data.</text>
</comment>
<dbReference type="Proteomes" id="UP001500843">
    <property type="component" value="Unassembled WGS sequence"/>
</dbReference>
<dbReference type="PANTHER" id="PTHR32494:SF5">
    <property type="entry name" value="ALLANTOATE AMIDOHYDROLASE"/>
    <property type="match status" value="1"/>
</dbReference>
<keyword evidence="4" id="KW-1185">Reference proteome</keyword>
<reference evidence="4" key="1">
    <citation type="journal article" date="2019" name="Int. J. Syst. Evol. Microbiol.">
        <title>The Global Catalogue of Microorganisms (GCM) 10K type strain sequencing project: providing services to taxonomists for standard genome sequencing and annotation.</title>
        <authorList>
            <consortium name="The Broad Institute Genomics Platform"/>
            <consortium name="The Broad Institute Genome Sequencing Center for Infectious Disease"/>
            <person name="Wu L."/>
            <person name="Ma J."/>
        </authorList>
    </citation>
    <scope>NUCLEOTIDE SEQUENCE [LARGE SCALE GENOMIC DNA]</scope>
    <source>
        <strain evidence="4">JCM 17975</strain>
    </source>
</reference>
<protein>
    <submittedName>
        <fullName evidence="3">Allantoate amidohydrolase</fullName>
    </submittedName>
</protein>
<proteinExistence type="inferred from homology"/>
<dbReference type="InterPro" id="IPR010158">
    <property type="entry name" value="Amidase_Cbmase"/>
</dbReference>
<dbReference type="Gene3D" id="3.40.630.10">
    <property type="entry name" value="Zn peptidases"/>
    <property type="match status" value="2"/>
</dbReference>
<dbReference type="PANTHER" id="PTHR32494">
    <property type="entry name" value="ALLANTOATE DEIMINASE-RELATED"/>
    <property type="match status" value="1"/>
</dbReference>
<dbReference type="Gene3D" id="3.30.70.360">
    <property type="match status" value="1"/>
</dbReference>
<comment type="similarity">
    <text evidence="1">Belongs to the peptidase M20 family.</text>
</comment>
<dbReference type="EMBL" id="BAABHM010000011">
    <property type="protein sequence ID" value="GAA4700833.1"/>
    <property type="molecule type" value="Genomic_DNA"/>
</dbReference>